<gene>
    <name evidence="7" type="ORF">Ae201684_008926</name>
</gene>
<dbReference type="EMBL" id="VJMJ01000115">
    <property type="protein sequence ID" value="KAF0734321.1"/>
    <property type="molecule type" value="Genomic_DNA"/>
</dbReference>
<dbReference type="GO" id="GO:0051750">
    <property type="term" value="F:delta(3,5)-delta(2,4)-dienoyl-CoA isomerase activity"/>
    <property type="evidence" value="ECO:0007669"/>
    <property type="project" value="TreeGrafter"/>
</dbReference>
<dbReference type="CDD" id="cd06558">
    <property type="entry name" value="crotonase-like"/>
    <property type="match status" value="1"/>
</dbReference>
<dbReference type="Gene3D" id="1.10.12.10">
    <property type="entry name" value="Lyase 2-enoyl-coa Hydratase, Chain A, domain 2"/>
    <property type="match status" value="1"/>
</dbReference>
<dbReference type="AlphaFoldDB" id="A0A6G0X334"/>
<evidence type="ECO:0000313" key="7">
    <source>
        <dbReference type="EMBL" id="KAF0734321.1"/>
    </source>
</evidence>
<evidence type="ECO:0000256" key="4">
    <source>
        <dbReference type="ARBA" id="ARBA00023098"/>
    </source>
</evidence>
<evidence type="ECO:0000313" key="8">
    <source>
        <dbReference type="Proteomes" id="UP000481153"/>
    </source>
</evidence>
<keyword evidence="4" id="KW-0443">Lipid metabolism</keyword>
<name>A0A6G0X334_9STRA</name>
<dbReference type="PANTHER" id="PTHR43149:SF1">
    <property type="entry name" value="DELTA(3,5)-DELTA(2,4)-DIENOYL-COA ISOMERASE, MITOCHONDRIAL"/>
    <property type="match status" value="1"/>
</dbReference>
<organism evidence="7 8">
    <name type="scientific">Aphanomyces euteiches</name>
    <dbReference type="NCBI Taxonomy" id="100861"/>
    <lineage>
        <taxon>Eukaryota</taxon>
        <taxon>Sar</taxon>
        <taxon>Stramenopiles</taxon>
        <taxon>Oomycota</taxon>
        <taxon>Saprolegniomycetes</taxon>
        <taxon>Saprolegniales</taxon>
        <taxon>Verrucalvaceae</taxon>
        <taxon>Aphanomyces</taxon>
    </lineage>
</organism>
<keyword evidence="5" id="KW-0413">Isomerase</keyword>
<dbReference type="Gene3D" id="3.90.226.10">
    <property type="entry name" value="2-enoyl-CoA Hydratase, Chain A, domain 1"/>
    <property type="match status" value="1"/>
</dbReference>
<dbReference type="Pfam" id="PF00378">
    <property type="entry name" value="ECH_1"/>
    <property type="match status" value="1"/>
</dbReference>
<evidence type="ECO:0000256" key="2">
    <source>
        <dbReference type="ARBA" id="ARBA00005254"/>
    </source>
</evidence>
<comment type="pathway">
    <text evidence="1">Lipid metabolism; fatty acid beta-oxidation.</text>
</comment>
<evidence type="ECO:0000256" key="5">
    <source>
        <dbReference type="ARBA" id="ARBA00023235"/>
    </source>
</evidence>
<dbReference type="InterPro" id="IPR014748">
    <property type="entry name" value="Enoyl-CoA_hydra_C"/>
</dbReference>
<dbReference type="GO" id="GO:0006635">
    <property type="term" value="P:fatty acid beta-oxidation"/>
    <property type="evidence" value="ECO:0007669"/>
    <property type="project" value="UniProtKB-UniPathway"/>
</dbReference>
<dbReference type="InterPro" id="IPR001753">
    <property type="entry name" value="Enoyl-CoA_hydra/iso"/>
</dbReference>
<evidence type="ECO:0000256" key="1">
    <source>
        <dbReference type="ARBA" id="ARBA00005005"/>
    </source>
</evidence>
<comment type="caution">
    <text evidence="7">The sequence shown here is derived from an EMBL/GenBank/DDBJ whole genome shotgun (WGS) entry which is preliminary data.</text>
</comment>
<dbReference type="PROSITE" id="PS00166">
    <property type="entry name" value="ENOYL_COA_HYDRATASE"/>
    <property type="match status" value="1"/>
</dbReference>
<dbReference type="SUPFAM" id="SSF52096">
    <property type="entry name" value="ClpP/crotonase"/>
    <property type="match status" value="1"/>
</dbReference>
<dbReference type="UniPathway" id="UPA00659"/>
<dbReference type="Proteomes" id="UP000481153">
    <property type="component" value="Unassembled WGS sequence"/>
</dbReference>
<dbReference type="InterPro" id="IPR029045">
    <property type="entry name" value="ClpP/crotonase-like_dom_sf"/>
</dbReference>
<proteinExistence type="inferred from homology"/>
<reference evidence="7 8" key="1">
    <citation type="submission" date="2019-07" db="EMBL/GenBank/DDBJ databases">
        <title>Genomics analysis of Aphanomyces spp. identifies a new class of oomycete effector associated with host adaptation.</title>
        <authorList>
            <person name="Gaulin E."/>
        </authorList>
    </citation>
    <scope>NUCLEOTIDE SEQUENCE [LARGE SCALE GENOMIC DNA]</scope>
    <source>
        <strain evidence="7 8">ATCC 201684</strain>
    </source>
</reference>
<accession>A0A6G0X334</accession>
<keyword evidence="3" id="KW-0276">Fatty acid metabolism</keyword>
<evidence type="ECO:0000256" key="3">
    <source>
        <dbReference type="ARBA" id="ARBA00022832"/>
    </source>
</evidence>
<comment type="similarity">
    <text evidence="2 6">Belongs to the enoyl-CoA hydratase/isomerase family.</text>
</comment>
<keyword evidence="8" id="KW-1185">Reference proteome</keyword>
<dbReference type="InterPro" id="IPR045002">
    <property type="entry name" value="Ech1-like"/>
</dbReference>
<sequence length="319" mass="35735">MLTRTLAKVSRREAPFKRQFSDKILQHWIRPEVATPLHETRFETLSITPSLADGLANSDPSVLNVRLNCPKKINAFNMQMWEDLETLFERIQETPSIRAVVVRGEGRGFSSGMELQVFAEIQEVLGKVPCESKKREGLMKVIRRFQHIISAPERCRVPVIAAIHGICWGGAVDFITACDLRVCDNAADFSVKEVDLAIVADIGTLQRLPVLIGEQRAKELSYTGRSFHGAEAEHIGLVLKHHVDAAATFEHAAQLAQTIASKSPVTVRGVKKAINYRRDHSTEDSLHQVEQWNASMLLSEDLIEAYMSMTAKKPPQFKD</sequence>
<evidence type="ECO:0008006" key="9">
    <source>
        <dbReference type="Google" id="ProtNLM"/>
    </source>
</evidence>
<evidence type="ECO:0000256" key="6">
    <source>
        <dbReference type="RuleBase" id="RU003707"/>
    </source>
</evidence>
<dbReference type="VEuPathDB" id="FungiDB:AeMF1_017575"/>
<dbReference type="PANTHER" id="PTHR43149">
    <property type="entry name" value="ENOYL-COA HYDRATASE"/>
    <property type="match status" value="1"/>
</dbReference>
<dbReference type="InterPro" id="IPR018376">
    <property type="entry name" value="Enoyl-CoA_hyd/isom_CS"/>
</dbReference>
<dbReference type="FunFam" id="1.10.12.10:FF:000004">
    <property type="entry name" value="Delta3,5-delta2,4-dienoyl-CoA isomerase"/>
    <property type="match status" value="1"/>
</dbReference>
<protein>
    <recommendedName>
        <fullName evidence="9">Enoyl-CoA hydratase</fullName>
    </recommendedName>
</protein>